<evidence type="ECO:0000313" key="2">
    <source>
        <dbReference type="EMBL" id="QRD04053.1"/>
    </source>
</evidence>
<feature type="region of interest" description="Disordered" evidence="1">
    <location>
        <begin position="1"/>
        <end position="48"/>
    </location>
</feature>
<dbReference type="EMBL" id="CP069038">
    <property type="protein sequence ID" value="QRD04053.1"/>
    <property type="molecule type" value="Genomic_DNA"/>
</dbReference>
<protein>
    <submittedName>
        <fullName evidence="2">Uncharacterized protein</fullName>
    </submittedName>
</protein>
<dbReference type="Proteomes" id="UP000663193">
    <property type="component" value="Chromosome 16"/>
</dbReference>
<accession>A0A7U2I8A1</accession>
<dbReference type="InterPro" id="IPR022025">
    <property type="entry name" value="Amidoligase_2"/>
</dbReference>
<evidence type="ECO:0000256" key="1">
    <source>
        <dbReference type="SAM" id="MobiDB-lite"/>
    </source>
</evidence>
<dbReference type="VEuPathDB" id="FungiDB:JI435_128000"/>
<dbReference type="OrthoDB" id="5291055at2759"/>
<dbReference type="AlphaFoldDB" id="A0A7U2I8A1"/>
<name>A0A7U2I8A1_PHANO</name>
<keyword evidence="3" id="KW-1185">Reference proteome</keyword>
<proteinExistence type="predicted"/>
<evidence type="ECO:0000313" key="3">
    <source>
        <dbReference type="Proteomes" id="UP000663193"/>
    </source>
</evidence>
<reference evidence="3" key="1">
    <citation type="journal article" date="2021" name="BMC Genomics">
        <title>Chromosome-level genome assembly and manually-curated proteome of model necrotroph Parastagonospora nodorum Sn15 reveals a genome-wide trove of candidate effector homologs, and redundancy of virulence-related functions within an accessory chromosome.</title>
        <authorList>
            <person name="Bertazzoni S."/>
            <person name="Jones D.A.B."/>
            <person name="Phan H.T."/>
            <person name="Tan K.-C."/>
            <person name="Hane J.K."/>
        </authorList>
    </citation>
    <scope>NUCLEOTIDE SEQUENCE [LARGE SCALE GENOMIC DNA]</scope>
    <source>
        <strain evidence="3">SN15 / ATCC MYA-4574 / FGSC 10173)</strain>
    </source>
</reference>
<sequence>MSSTRRSPSTFTRPVLPPSTTSAPPALANPLSTTSSSSSSSFPTTVSSSESASITHRPFKFGVEFEFILRPKAIAELDSDLTLPESDASVREQRNFNLAVLKAISNLLLNSGLLCDVYDQNSDDKRDYSHWNATLDGWVSKKHILDGFYPVEVISPIIIANEKWRSTVDKFWSVMQSHFTFRRDASCGFHLHGSPVAEK</sequence>
<organism evidence="2 3">
    <name type="scientific">Phaeosphaeria nodorum (strain SN15 / ATCC MYA-4574 / FGSC 10173)</name>
    <name type="common">Glume blotch fungus</name>
    <name type="synonym">Parastagonospora nodorum</name>
    <dbReference type="NCBI Taxonomy" id="321614"/>
    <lineage>
        <taxon>Eukaryota</taxon>
        <taxon>Fungi</taxon>
        <taxon>Dikarya</taxon>
        <taxon>Ascomycota</taxon>
        <taxon>Pezizomycotina</taxon>
        <taxon>Dothideomycetes</taxon>
        <taxon>Pleosporomycetidae</taxon>
        <taxon>Pleosporales</taxon>
        <taxon>Pleosporineae</taxon>
        <taxon>Phaeosphaeriaceae</taxon>
        <taxon>Parastagonospora</taxon>
    </lineage>
</organism>
<dbReference type="Pfam" id="PF12224">
    <property type="entry name" value="Amidoligase_2"/>
    <property type="match status" value="1"/>
</dbReference>
<gene>
    <name evidence="2" type="ORF">JI435_128000</name>
</gene>